<gene>
    <name evidence="1" type="ORF">DLNHIDIE_02159</name>
</gene>
<proteinExistence type="predicted"/>
<sequence length="91" mass="9665">MGAVVAALPKARVPVEAGLVEAVPVEAVPVEAVPVAVEVAGVAEPHNNTRVVGVAHKLLVGIRDNRPVLRLLKHSAPERPGLMKDYRRVLE</sequence>
<organism evidence="1 2">
    <name type="scientific">Acidithiobacillus thiooxidans ATCC 19377</name>
    <dbReference type="NCBI Taxonomy" id="637390"/>
    <lineage>
        <taxon>Bacteria</taxon>
        <taxon>Pseudomonadati</taxon>
        <taxon>Pseudomonadota</taxon>
        <taxon>Acidithiobacillia</taxon>
        <taxon>Acidithiobacillales</taxon>
        <taxon>Acidithiobacillaceae</taxon>
        <taxon>Acidithiobacillus</taxon>
    </lineage>
</organism>
<evidence type="ECO:0000313" key="2">
    <source>
        <dbReference type="Proteomes" id="UP000315403"/>
    </source>
</evidence>
<reference evidence="1 2" key="1">
    <citation type="submission" date="2019-03" db="EMBL/GenBank/DDBJ databases">
        <title>New insights into Acidothiobacillus thiooxidans sulfur metabolism through coupled gene expression, solution geochemistry, microscopy and spectroscopy analyses.</title>
        <authorList>
            <person name="Camacho D."/>
            <person name="Frazao R."/>
            <person name="Fouillen A."/>
            <person name="Nanci A."/>
            <person name="Lang B.F."/>
            <person name="Apte S.C."/>
            <person name="Baron C."/>
            <person name="Warren L.A."/>
        </authorList>
    </citation>
    <scope>NUCLEOTIDE SEQUENCE [LARGE SCALE GENOMIC DNA]</scope>
    <source>
        <strain evidence="1 2">ATCC 19377</strain>
    </source>
</reference>
<comment type="caution">
    <text evidence="1">The sequence shown here is derived from an EMBL/GenBank/DDBJ whole genome shotgun (WGS) entry which is preliminary data.</text>
</comment>
<dbReference type="AlphaFoldDB" id="A0A543Q7H0"/>
<name>A0A543Q7H0_ACITH</name>
<accession>A0A543Q7H0</accession>
<dbReference type="Proteomes" id="UP000315403">
    <property type="component" value="Unassembled WGS sequence"/>
</dbReference>
<dbReference type="EMBL" id="SZUV01000001">
    <property type="protein sequence ID" value="TQN52271.1"/>
    <property type="molecule type" value="Genomic_DNA"/>
</dbReference>
<evidence type="ECO:0000313" key="1">
    <source>
        <dbReference type="EMBL" id="TQN52271.1"/>
    </source>
</evidence>
<protein>
    <submittedName>
        <fullName evidence="1">Uncharacterized protein</fullName>
    </submittedName>
</protein>